<keyword evidence="3" id="KW-1185">Reference proteome</keyword>
<name>A0A1I0FPZ5_9GAMM</name>
<protein>
    <recommendedName>
        <fullName evidence="1">YubB ferredoxin-like domain-containing protein</fullName>
    </recommendedName>
</protein>
<dbReference type="RefSeq" id="WP_093322530.1">
    <property type="nucleotide sequence ID" value="NZ_FOHV01000045.1"/>
</dbReference>
<gene>
    <name evidence="2" type="ORF">SAMN02583745_02851</name>
</gene>
<feature type="domain" description="YubB ferredoxin-like" evidence="1">
    <location>
        <begin position="99"/>
        <end position="184"/>
    </location>
</feature>
<dbReference type="STRING" id="1123402.SAMN02583745_02851"/>
<evidence type="ECO:0000313" key="2">
    <source>
        <dbReference type="EMBL" id="SET60252.1"/>
    </source>
</evidence>
<evidence type="ECO:0000313" key="3">
    <source>
        <dbReference type="Proteomes" id="UP000242642"/>
    </source>
</evidence>
<sequence>MPNHVKNIIESSEVVIQSLLNDEGFVDFNNVLKMPEILENTASGSITPHAKGVFKGVITEEYLLKNEYTQKQVAEIMLSVQAKKETGYYNWYEWKIKNWDTKWNAYDQALEKNTPTSVTFDTAWAHPLKIIEALSLKFPDEKITAKFADEDLGSNCGTYTIQNGNMLEQDIAPSWSEQSEQDKKKWTAFAFKIKHPDEDPKEYGYDDNWDYIDD</sequence>
<dbReference type="Proteomes" id="UP000242642">
    <property type="component" value="Unassembled WGS sequence"/>
</dbReference>
<accession>A0A1I0FPZ5</accession>
<proteinExistence type="predicted"/>
<reference evidence="3" key="1">
    <citation type="submission" date="2016-10" db="EMBL/GenBank/DDBJ databases">
        <authorList>
            <person name="Varghese N."/>
            <person name="Submissions S."/>
        </authorList>
    </citation>
    <scope>NUCLEOTIDE SEQUENCE [LARGE SCALE GENOMIC DNA]</scope>
    <source>
        <strain evidence="3">DSM 18579</strain>
    </source>
</reference>
<dbReference type="OrthoDB" id="7992117at2"/>
<dbReference type="InterPro" id="IPR041329">
    <property type="entry name" value="YubB_C"/>
</dbReference>
<dbReference type="Pfam" id="PF18406">
    <property type="entry name" value="DUF1281_C"/>
    <property type="match status" value="1"/>
</dbReference>
<dbReference type="EMBL" id="FOHV01000045">
    <property type="protein sequence ID" value="SET60252.1"/>
    <property type="molecule type" value="Genomic_DNA"/>
</dbReference>
<organism evidence="2 3">
    <name type="scientific">Thorsellia anophelis DSM 18579</name>
    <dbReference type="NCBI Taxonomy" id="1123402"/>
    <lineage>
        <taxon>Bacteria</taxon>
        <taxon>Pseudomonadati</taxon>
        <taxon>Pseudomonadota</taxon>
        <taxon>Gammaproteobacteria</taxon>
        <taxon>Enterobacterales</taxon>
        <taxon>Thorselliaceae</taxon>
        <taxon>Thorsellia</taxon>
    </lineage>
</organism>
<evidence type="ECO:0000259" key="1">
    <source>
        <dbReference type="Pfam" id="PF18406"/>
    </source>
</evidence>
<dbReference type="AlphaFoldDB" id="A0A1I0FPZ5"/>